<organism evidence="1 2">
    <name type="scientific">Heterodermia speciosa</name>
    <dbReference type="NCBI Taxonomy" id="116794"/>
    <lineage>
        <taxon>Eukaryota</taxon>
        <taxon>Fungi</taxon>
        <taxon>Dikarya</taxon>
        <taxon>Ascomycota</taxon>
        <taxon>Pezizomycotina</taxon>
        <taxon>Lecanoromycetes</taxon>
        <taxon>OSLEUM clade</taxon>
        <taxon>Lecanoromycetidae</taxon>
        <taxon>Caliciales</taxon>
        <taxon>Physciaceae</taxon>
        <taxon>Heterodermia</taxon>
    </lineage>
</organism>
<proteinExistence type="predicted"/>
<dbReference type="OrthoDB" id="5487645at2759"/>
<dbReference type="EMBL" id="CAJPDS010000015">
    <property type="protein sequence ID" value="CAF9915293.1"/>
    <property type="molecule type" value="Genomic_DNA"/>
</dbReference>
<gene>
    <name evidence="1" type="ORF">HETSPECPRED_002352</name>
</gene>
<evidence type="ECO:0000313" key="2">
    <source>
        <dbReference type="Proteomes" id="UP000664521"/>
    </source>
</evidence>
<dbReference type="AlphaFoldDB" id="A0A8H3IE95"/>
<protein>
    <submittedName>
        <fullName evidence="1">Uncharacterized protein</fullName>
    </submittedName>
</protein>
<name>A0A8H3IE95_9LECA</name>
<sequence length="310" mass="34193">MRLISSQPRRSLQDTGIRLNWIIIVSDHLFMLYTRRWKAMKSYAPMITIAQTAHFFTVTVGGFADYVFIPGQADPVTGGKIFSALHEKLLNTRNAQLFRHLSGMAARIGHVWGQMSRTRDSTSSWWDKTRSNGATEAAETTTYSCDSALGSPKLVDCAQLQYTAFPKGGEASLQISPEEPTFLHSASCSIGISSLVPMRLTWSRIEAAINDLIEICVNHPLTAVGGRAYYGQQQSIDIGGWSSKDELRKRNVTGLDALPPAANIALFQQVVPLPPTLSAADERNGCTWQQAVHSGDIRRCSHHHQSRPSP</sequence>
<comment type="caution">
    <text evidence="1">The sequence shown here is derived from an EMBL/GenBank/DDBJ whole genome shotgun (WGS) entry which is preliminary data.</text>
</comment>
<accession>A0A8H3IE95</accession>
<evidence type="ECO:0000313" key="1">
    <source>
        <dbReference type="EMBL" id="CAF9915293.1"/>
    </source>
</evidence>
<keyword evidence="2" id="KW-1185">Reference proteome</keyword>
<reference evidence="1" key="1">
    <citation type="submission" date="2021-03" db="EMBL/GenBank/DDBJ databases">
        <authorList>
            <person name="Tagirdzhanova G."/>
        </authorList>
    </citation>
    <scope>NUCLEOTIDE SEQUENCE</scope>
</reference>
<dbReference type="Proteomes" id="UP000664521">
    <property type="component" value="Unassembled WGS sequence"/>
</dbReference>